<reference evidence="2 3" key="1">
    <citation type="submission" date="2017-09" db="EMBL/GenBank/DDBJ databases">
        <title>Depth-based differentiation of microbial function through sediment-hosted aquifers and enrichment of novel symbionts in the deep terrestrial subsurface.</title>
        <authorList>
            <person name="Probst A.J."/>
            <person name="Ladd B."/>
            <person name="Jarett J.K."/>
            <person name="Geller-Mcgrath D.E."/>
            <person name="Sieber C.M."/>
            <person name="Emerson J.B."/>
            <person name="Anantharaman K."/>
            <person name="Thomas B.C."/>
            <person name="Malmstrom R."/>
            <person name="Stieglmeier M."/>
            <person name="Klingl A."/>
            <person name="Woyke T."/>
            <person name="Ryan C.M."/>
            <person name="Banfield J.F."/>
        </authorList>
    </citation>
    <scope>NUCLEOTIDE SEQUENCE [LARGE SCALE GENOMIC DNA]</scope>
    <source>
        <strain evidence="2">CG11_big_fil_rev_8_21_14_0_20_45_26</strain>
    </source>
</reference>
<gene>
    <name evidence="2" type="ORF">COV74_08595</name>
</gene>
<protein>
    <submittedName>
        <fullName evidence="2">Uncharacterized protein</fullName>
    </submittedName>
</protein>
<evidence type="ECO:0000313" key="3">
    <source>
        <dbReference type="Proteomes" id="UP000230859"/>
    </source>
</evidence>
<organism evidence="2 3">
    <name type="scientific">Candidatus Abzuiibacterium crystallinum</name>
    <dbReference type="NCBI Taxonomy" id="1974748"/>
    <lineage>
        <taxon>Bacteria</taxon>
        <taxon>Pseudomonadati</taxon>
        <taxon>Candidatus Omnitrophota</taxon>
        <taxon>Candidatus Abzuiibacterium</taxon>
    </lineage>
</organism>
<feature type="transmembrane region" description="Helical" evidence="1">
    <location>
        <begin position="154"/>
        <end position="175"/>
    </location>
</feature>
<feature type="transmembrane region" description="Helical" evidence="1">
    <location>
        <begin position="122"/>
        <end position="142"/>
    </location>
</feature>
<keyword evidence="1" id="KW-0812">Transmembrane</keyword>
<proteinExistence type="predicted"/>
<dbReference type="Proteomes" id="UP000230859">
    <property type="component" value="Unassembled WGS sequence"/>
</dbReference>
<dbReference type="EMBL" id="PCVY01000065">
    <property type="protein sequence ID" value="PIQ85539.1"/>
    <property type="molecule type" value="Genomic_DNA"/>
</dbReference>
<evidence type="ECO:0000256" key="1">
    <source>
        <dbReference type="SAM" id="Phobius"/>
    </source>
</evidence>
<name>A0A2H0LMA8_9BACT</name>
<feature type="transmembrane region" description="Helical" evidence="1">
    <location>
        <begin position="92"/>
        <end position="110"/>
    </location>
</feature>
<keyword evidence="1" id="KW-0472">Membrane</keyword>
<keyword evidence="1" id="KW-1133">Transmembrane helix</keyword>
<feature type="transmembrane region" description="Helical" evidence="1">
    <location>
        <begin position="34"/>
        <end position="53"/>
    </location>
</feature>
<dbReference type="AlphaFoldDB" id="A0A2H0LMA8"/>
<comment type="caution">
    <text evidence="2">The sequence shown here is derived from an EMBL/GenBank/DDBJ whole genome shotgun (WGS) entry which is preliminary data.</text>
</comment>
<feature type="transmembrane region" description="Helical" evidence="1">
    <location>
        <begin position="59"/>
        <end position="80"/>
    </location>
</feature>
<evidence type="ECO:0000313" key="2">
    <source>
        <dbReference type="EMBL" id="PIQ85539.1"/>
    </source>
</evidence>
<feature type="transmembrane region" description="Helical" evidence="1">
    <location>
        <begin position="6"/>
        <end position="22"/>
    </location>
</feature>
<accession>A0A2H0LMA8</accession>
<sequence>MSMHWFAILLVLALIQRVFYGLSMRTLMRTIGGLWVMIYIALIVTEIIRRFFLDIGLDWWTAVVVAFLSCAVGEGLMTLFQMEGKSIEKQKQSFPSLSTFSVLFLTMTWLQVSEWDSWEIQHIKILLISFVSIFFSMAVIALSERIRLSDVPRLWRGLPILLMTAAIYLMTLYGLRFIHLP</sequence>